<dbReference type="InterPro" id="IPR027417">
    <property type="entry name" value="P-loop_NTPase"/>
</dbReference>
<evidence type="ECO:0000256" key="2">
    <source>
        <dbReference type="ARBA" id="ARBA00022741"/>
    </source>
</evidence>
<dbReference type="InterPro" id="IPR015854">
    <property type="entry name" value="ABC_transpr_LolD-like"/>
</dbReference>
<dbReference type="InterPro" id="IPR017911">
    <property type="entry name" value="MacB-like_ATP-bd"/>
</dbReference>
<dbReference type="SMART" id="SM00382">
    <property type="entry name" value="AAA"/>
    <property type="match status" value="1"/>
</dbReference>
<evidence type="ECO:0000256" key="1">
    <source>
        <dbReference type="ARBA" id="ARBA00022448"/>
    </source>
</evidence>
<dbReference type="SUPFAM" id="SSF52540">
    <property type="entry name" value="P-loop containing nucleoside triphosphate hydrolases"/>
    <property type="match status" value="1"/>
</dbReference>
<dbReference type="AlphaFoldDB" id="A0A832VAZ9"/>
<dbReference type="GO" id="GO:0016887">
    <property type="term" value="F:ATP hydrolysis activity"/>
    <property type="evidence" value="ECO:0007669"/>
    <property type="project" value="InterPro"/>
</dbReference>
<dbReference type="GO" id="GO:0005886">
    <property type="term" value="C:plasma membrane"/>
    <property type="evidence" value="ECO:0007669"/>
    <property type="project" value="TreeGrafter"/>
</dbReference>
<dbReference type="PANTHER" id="PTHR24220">
    <property type="entry name" value="IMPORT ATP-BINDING PROTEIN"/>
    <property type="match status" value="1"/>
</dbReference>
<dbReference type="PROSITE" id="PS50893">
    <property type="entry name" value="ABC_TRANSPORTER_2"/>
    <property type="match status" value="1"/>
</dbReference>
<dbReference type="PANTHER" id="PTHR24220:SF86">
    <property type="entry name" value="ABC TRANSPORTER ABCH.1"/>
    <property type="match status" value="1"/>
</dbReference>
<dbReference type="GO" id="GO:0098796">
    <property type="term" value="C:membrane protein complex"/>
    <property type="evidence" value="ECO:0007669"/>
    <property type="project" value="UniProtKB-ARBA"/>
</dbReference>
<keyword evidence="2" id="KW-0547">Nucleotide-binding</keyword>
<dbReference type="PROSITE" id="PS00211">
    <property type="entry name" value="ABC_TRANSPORTER_1"/>
    <property type="match status" value="1"/>
</dbReference>
<dbReference type="CDD" id="cd03255">
    <property type="entry name" value="ABC_MJ0796_LolCDE_FtsE"/>
    <property type="match status" value="1"/>
</dbReference>
<evidence type="ECO:0000259" key="4">
    <source>
        <dbReference type="PROSITE" id="PS50893"/>
    </source>
</evidence>
<evidence type="ECO:0000313" key="5">
    <source>
        <dbReference type="EMBL" id="HIK00826.1"/>
    </source>
</evidence>
<dbReference type="EMBL" id="DVAB01000039">
    <property type="protein sequence ID" value="HIK00826.1"/>
    <property type="molecule type" value="Genomic_DNA"/>
</dbReference>
<proteinExistence type="predicted"/>
<dbReference type="Gene3D" id="3.40.50.300">
    <property type="entry name" value="P-loop containing nucleotide triphosphate hydrolases"/>
    <property type="match status" value="1"/>
</dbReference>
<dbReference type="InterPro" id="IPR017871">
    <property type="entry name" value="ABC_transporter-like_CS"/>
</dbReference>
<name>A0A832VAZ9_9ARCH</name>
<organism evidence="5 6">
    <name type="scientific">Candidatus Naiadarchaeum limnaeum</name>
    <dbReference type="NCBI Taxonomy" id="2756139"/>
    <lineage>
        <taxon>Archaea</taxon>
        <taxon>Candidatus Undinarchaeota</taxon>
        <taxon>Candidatus Undinarchaeia</taxon>
        <taxon>Candidatus Naiadarchaeales</taxon>
        <taxon>Candidatus Naiadarchaeaceae</taxon>
        <taxon>Candidatus Naiadarchaeum</taxon>
    </lineage>
</organism>
<gene>
    <name evidence="5" type="ORF">H1016_04785</name>
</gene>
<sequence length="226" mass="24740">MVSKAVIELRNLSKKYKMDAVTVNALENVSLQIKQGDFVAVIGPSGSGKSTLLHMVGLLDRPTSGAIYVEGKNILNFSDSELAHVRGEKIGFVFQFFNLYPTMSALGNVELPMIIAEKDLDYRKERAMELLKLVGLEKRADHFPAQLSGGERQRVAIARALANDPLLILADEPTGNLDSKSGHEVMKLFTKLNNSGKTIVVVTHDSEIASHAERLIRISDGKVVAK</sequence>
<evidence type="ECO:0000256" key="3">
    <source>
        <dbReference type="ARBA" id="ARBA00022840"/>
    </source>
</evidence>
<feature type="domain" description="ABC transporter" evidence="4">
    <location>
        <begin position="7"/>
        <end position="226"/>
    </location>
</feature>
<keyword evidence="3 5" id="KW-0067">ATP-binding</keyword>
<dbReference type="GO" id="GO:0022857">
    <property type="term" value="F:transmembrane transporter activity"/>
    <property type="evidence" value="ECO:0007669"/>
    <property type="project" value="TreeGrafter"/>
</dbReference>
<dbReference type="FunFam" id="3.40.50.300:FF:000032">
    <property type="entry name" value="Export ABC transporter ATP-binding protein"/>
    <property type="match status" value="1"/>
</dbReference>
<evidence type="ECO:0000313" key="6">
    <source>
        <dbReference type="Proteomes" id="UP000646946"/>
    </source>
</evidence>
<keyword evidence="6" id="KW-1185">Reference proteome</keyword>
<accession>A0A832VAZ9</accession>
<dbReference type="Pfam" id="PF00005">
    <property type="entry name" value="ABC_tran"/>
    <property type="match status" value="1"/>
</dbReference>
<comment type="caution">
    <text evidence="5">The sequence shown here is derived from an EMBL/GenBank/DDBJ whole genome shotgun (WGS) entry which is preliminary data.</text>
</comment>
<dbReference type="Proteomes" id="UP000646946">
    <property type="component" value="Unassembled WGS sequence"/>
</dbReference>
<keyword evidence="1" id="KW-0813">Transport</keyword>
<reference evidence="5 6" key="1">
    <citation type="journal article" name="Nat. Commun.">
        <title>Undinarchaeota illuminate DPANN phylogeny and the impact of gene transfer on archaeal evolution.</title>
        <authorList>
            <person name="Dombrowski N."/>
            <person name="Williams T.A."/>
            <person name="Sun J."/>
            <person name="Woodcroft B.J."/>
            <person name="Lee J.H."/>
            <person name="Minh B.Q."/>
            <person name="Rinke C."/>
            <person name="Spang A."/>
        </authorList>
    </citation>
    <scope>NUCLEOTIDE SEQUENCE [LARGE SCALE GENOMIC DNA]</scope>
    <source>
        <strain evidence="5">MAG_bin1129</strain>
    </source>
</reference>
<dbReference type="InterPro" id="IPR003593">
    <property type="entry name" value="AAA+_ATPase"/>
</dbReference>
<protein>
    <submittedName>
        <fullName evidence="5">ABC transporter ATP-binding protein</fullName>
    </submittedName>
</protein>
<dbReference type="InterPro" id="IPR003439">
    <property type="entry name" value="ABC_transporter-like_ATP-bd"/>
</dbReference>
<dbReference type="GO" id="GO:0005524">
    <property type="term" value="F:ATP binding"/>
    <property type="evidence" value="ECO:0007669"/>
    <property type="project" value="UniProtKB-KW"/>
</dbReference>